<name>A0A6J5FSJ0_9BURK</name>
<accession>A0A6J5FSJ0</accession>
<keyword evidence="2" id="KW-1185">Reference proteome</keyword>
<protein>
    <submittedName>
        <fullName evidence="1">Uncharacterized protein</fullName>
    </submittedName>
</protein>
<sequence length="119" mass="13359">MEAHQLPTSTSSELKCLPSAASMSSSCILFLDAEIGNLHGMQLEATSHHDVRRLQLAVLDANTMNGSNTLFHVMKNLRHEERHGVLSLRAVLSSSSLVLTAQVVLRLRRSQRLRWLQFR</sequence>
<organism evidence="1 2">
    <name type="scientific">Paraburkholderia fynbosensis</name>
    <dbReference type="NCBI Taxonomy" id="1200993"/>
    <lineage>
        <taxon>Bacteria</taxon>
        <taxon>Pseudomonadati</taxon>
        <taxon>Pseudomonadota</taxon>
        <taxon>Betaproteobacteria</taxon>
        <taxon>Burkholderiales</taxon>
        <taxon>Burkholderiaceae</taxon>
        <taxon>Paraburkholderia</taxon>
    </lineage>
</organism>
<dbReference type="EMBL" id="CADIKI010000005">
    <property type="protein sequence ID" value="CAB3786489.1"/>
    <property type="molecule type" value="Genomic_DNA"/>
</dbReference>
<evidence type="ECO:0000313" key="2">
    <source>
        <dbReference type="Proteomes" id="UP000494252"/>
    </source>
</evidence>
<dbReference type="Proteomes" id="UP000494252">
    <property type="component" value="Unassembled WGS sequence"/>
</dbReference>
<evidence type="ECO:0000313" key="1">
    <source>
        <dbReference type="EMBL" id="CAB3786489.1"/>
    </source>
</evidence>
<gene>
    <name evidence="1" type="ORF">LMG27177_02018</name>
</gene>
<dbReference type="AlphaFoldDB" id="A0A6J5FSJ0"/>
<reference evidence="1 2" key="1">
    <citation type="submission" date="2020-04" db="EMBL/GenBank/DDBJ databases">
        <authorList>
            <person name="De Canck E."/>
        </authorList>
    </citation>
    <scope>NUCLEOTIDE SEQUENCE [LARGE SCALE GENOMIC DNA]</scope>
    <source>
        <strain evidence="1 2">LMG 27177</strain>
    </source>
</reference>
<proteinExistence type="predicted"/>